<feature type="domain" description="O-antigen ligase-related" evidence="6">
    <location>
        <begin position="285"/>
        <end position="430"/>
    </location>
</feature>
<feature type="transmembrane region" description="Helical" evidence="5">
    <location>
        <begin position="6"/>
        <end position="23"/>
    </location>
</feature>
<reference evidence="7" key="1">
    <citation type="journal article" date="2019" name="PLoS Negl. Trop. Dis.">
        <title>Revisiting the worldwide diversity of Leptospira species in the environment.</title>
        <authorList>
            <person name="Vincent A.T."/>
            <person name="Schiettekatte O."/>
            <person name="Bourhy P."/>
            <person name="Veyrier F.J."/>
            <person name="Picardeau M."/>
        </authorList>
    </citation>
    <scope>NUCLEOTIDE SEQUENCE [LARGE SCALE GENOMIC DNA]</scope>
    <source>
        <strain evidence="7">201800277</strain>
    </source>
</reference>
<feature type="transmembrane region" description="Helical" evidence="5">
    <location>
        <begin position="453"/>
        <end position="485"/>
    </location>
</feature>
<feature type="transmembrane region" description="Helical" evidence="5">
    <location>
        <begin position="159"/>
        <end position="176"/>
    </location>
</feature>
<dbReference type="RefSeq" id="WP_135677260.1">
    <property type="nucleotide sequence ID" value="NZ_RQFP01000014.1"/>
</dbReference>
<gene>
    <name evidence="7" type="ORF">EHQ30_17460</name>
</gene>
<evidence type="ECO:0000256" key="4">
    <source>
        <dbReference type="ARBA" id="ARBA00023136"/>
    </source>
</evidence>
<dbReference type="AlphaFoldDB" id="A0A5F1Z452"/>
<keyword evidence="7" id="KW-0436">Ligase</keyword>
<proteinExistence type="predicted"/>
<sequence length="647" mass="76138">MHRFSLLLFDFFFFFVLLSLFFGETNQKFFRNDAIGLGLFVFALYFFWNVRKKKYSFVSFFHLLFVILLSNFVFFKLAEYDPIQLLPEKLAIKLTMFFWAIVLLYTHFKYPEKEFLTFGSVLAVLPCFVTSNFMSYPVIPIGFALALIVRHQESVFERFTWFLFLSTFVFIYWIIRDWYDDFALIRVLLLFEVLLFISFARNWKDKMKQVIVDGLLLVFLINALILVIKMLLEPNFKLNNYREDLFLIPVSLIGSNSFLVLGLAVYSMSSSSRIKNLFYLGVIGFASLLLMISVSRISIVSVGLFAFTIVLNQRSNFVRKILWISSIPLIIIYLSFLIYSEKTLFDLGTIGIRFSIWKLHFFSTITNAPLLGLGFNPEKIIPFLEVRYLSFVDFNFVKEYMIHFHTFPLAHNLYFQMLSSIGIIGVLIFLCFLVFFIFQFVKKYSDYLPKDRLLFLILLIWLIHEILDFSSLEIANVFFLAMLFVSASKLIKVEQVTETPIGNPLTKAFLFFSFLLLLLFSLRFSFVEQSIFRFHKDVQLSTFYEFQAKDNPNSRKHEGRNFDLIKNWKVQFLGERYFFLELALANGTNAEPSLLTQCFETMPRQELCFANLMAYALKQKNMDNEILLSRYLLSAKDPFGIYTRDFL</sequence>
<comment type="caution">
    <text evidence="7">The sequence shown here is derived from an EMBL/GenBank/DDBJ whole genome shotgun (WGS) entry which is preliminary data.</text>
</comment>
<evidence type="ECO:0000256" key="3">
    <source>
        <dbReference type="ARBA" id="ARBA00022989"/>
    </source>
</evidence>
<organism evidence="7 8">
    <name type="scientific">Leptospira brenneri</name>
    <dbReference type="NCBI Taxonomy" id="2023182"/>
    <lineage>
        <taxon>Bacteria</taxon>
        <taxon>Pseudomonadati</taxon>
        <taxon>Spirochaetota</taxon>
        <taxon>Spirochaetia</taxon>
        <taxon>Leptospirales</taxon>
        <taxon>Leptospiraceae</taxon>
        <taxon>Leptospira</taxon>
    </lineage>
</organism>
<evidence type="ECO:0000259" key="6">
    <source>
        <dbReference type="Pfam" id="PF04932"/>
    </source>
</evidence>
<feature type="transmembrane region" description="Helical" evidence="5">
    <location>
        <begin position="321"/>
        <end position="339"/>
    </location>
</feature>
<feature type="transmembrane region" description="Helical" evidence="5">
    <location>
        <begin position="90"/>
        <end position="108"/>
    </location>
</feature>
<dbReference type="Proteomes" id="UP000297891">
    <property type="component" value="Unassembled WGS sequence"/>
</dbReference>
<feature type="transmembrane region" description="Helical" evidence="5">
    <location>
        <begin position="413"/>
        <end position="441"/>
    </location>
</feature>
<feature type="transmembrane region" description="Helical" evidence="5">
    <location>
        <begin position="278"/>
        <end position="309"/>
    </location>
</feature>
<protein>
    <submittedName>
        <fullName evidence="7">O-antigen ligase domain-containing protein</fullName>
    </submittedName>
</protein>
<comment type="subcellular location">
    <subcellularLocation>
        <location evidence="1">Membrane</location>
        <topology evidence="1">Multi-pass membrane protein</topology>
    </subcellularLocation>
</comment>
<feature type="transmembrane region" description="Helical" evidence="5">
    <location>
        <begin position="505"/>
        <end position="526"/>
    </location>
</feature>
<feature type="transmembrane region" description="Helical" evidence="5">
    <location>
        <begin position="212"/>
        <end position="232"/>
    </location>
</feature>
<keyword evidence="2 5" id="KW-0812">Transmembrane</keyword>
<evidence type="ECO:0000256" key="2">
    <source>
        <dbReference type="ARBA" id="ARBA00022692"/>
    </source>
</evidence>
<feature type="transmembrane region" description="Helical" evidence="5">
    <location>
        <begin position="120"/>
        <end position="147"/>
    </location>
</feature>
<feature type="transmembrane region" description="Helical" evidence="5">
    <location>
        <begin position="30"/>
        <end position="48"/>
    </location>
</feature>
<keyword evidence="8" id="KW-1185">Reference proteome</keyword>
<feature type="transmembrane region" description="Helical" evidence="5">
    <location>
        <begin position="60"/>
        <end position="78"/>
    </location>
</feature>
<evidence type="ECO:0000313" key="7">
    <source>
        <dbReference type="EMBL" id="TGK91969.1"/>
    </source>
</evidence>
<evidence type="ECO:0000256" key="5">
    <source>
        <dbReference type="SAM" id="Phobius"/>
    </source>
</evidence>
<evidence type="ECO:0000256" key="1">
    <source>
        <dbReference type="ARBA" id="ARBA00004141"/>
    </source>
</evidence>
<feature type="transmembrane region" description="Helical" evidence="5">
    <location>
        <begin position="244"/>
        <end position="266"/>
    </location>
</feature>
<feature type="transmembrane region" description="Helical" evidence="5">
    <location>
        <begin position="182"/>
        <end position="200"/>
    </location>
</feature>
<keyword evidence="4 5" id="KW-0472">Membrane</keyword>
<dbReference type="EMBL" id="RQFP01000014">
    <property type="protein sequence ID" value="TGK91969.1"/>
    <property type="molecule type" value="Genomic_DNA"/>
</dbReference>
<evidence type="ECO:0000313" key="8">
    <source>
        <dbReference type="Proteomes" id="UP000297891"/>
    </source>
</evidence>
<dbReference type="OrthoDB" id="316998at2"/>
<accession>A0A5F1Z452</accession>
<keyword evidence="3 5" id="KW-1133">Transmembrane helix</keyword>
<dbReference type="GO" id="GO:0016020">
    <property type="term" value="C:membrane"/>
    <property type="evidence" value="ECO:0007669"/>
    <property type="project" value="UniProtKB-SubCell"/>
</dbReference>
<name>A0A5F1Z452_9LEPT</name>
<dbReference type="GO" id="GO:0016874">
    <property type="term" value="F:ligase activity"/>
    <property type="evidence" value="ECO:0007669"/>
    <property type="project" value="UniProtKB-KW"/>
</dbReference>
<dbReference type="Pfam" id="PF04932">
    <property type="entry name" value="Wzy_C"/>
    <property type="match status" value="1"/>
</dbReference>
<dbReference type="InterPro" id="IPR007016">
    <property type="entry name" value="O-antigen_ligase-rel_domated"/>
</dbReference>